<keyword evidence="1" id="KW-0408">Iron</keyword>
<accession>F2ND45</accession>
<dbReference type="PROSITE" id="PS51318">
    <property type="entry name" value="TAT"/>
    <property type="match status" value="1"/>
</dbReference>
<dbReference type="STRING" id="880072.Desac_1935"/>
<dbReference type="InterPro" id="IPR007160">
    <property type="entry name" value="DUF362"/>
</dbReference>
<evidence type="ECO:0000313" key="3">
    <source>
        <dbReference type="EMBL" id="AEB09769.1"/>
    </source>
</evidence>
<evidence type="ECO:0000259" key="2">
    <source>
        <dbReference type="Pfam" id="PF04015"/>
    </source>
</evidence>
<organism evidence="3 4">
    <name type="scientific">Desulfobacca acetoxidans (strain ATCC 700848 / DSM 11109 / ASRB2)</name>
    <dbReference type="NCBI Taxonomy" id="880072"/>
    <lineage>
        <taxon>Bacteria</taxon>
        <taxon>Pseudomonadati</taxon>
        <taxon>Thermodesulfobacteriota</taxon>
        <taxon>Desulfobaccia</taxon>
        <taxon>Desulfobaccales</taxon>
        <taxon>Desulfobaccaceae</taxon>
        <taxon>Desulfobacca</taxon>
    </lineage>
</organism>
<dbReference type="Proteomes" id="UP000000483">
    <property type="component" value="Chromosome"/>
</dbReference>
<reference evidence="4" key="2">
    <citation type="submission" date="2011-03" db="EMBL/GenBank/DDBJ databases">
        <title>The complete genome of Desulfobacca acetoxidans DSM 11109.</title>
        <authorList>
            <consortium name="US DOE Joint Genome Institute (JGI-PGF)"/>
            <person name="Lucas S."/>
            <person name="Copeland A."/>
            <person name="Lapidus A."/>
            <person name="Bruce D."/>
            <person name="Goodwin L."/>
            <person name="Pitluck S."/>
            <person name="Peters L."/>
            <person name="Kyrpides N."/>
            <person name="Mavromatis K."/>
            <person name="Ivanova N."/>
            <person name="Ovchinnikova G."/>
            <person name="Teshima H."/>
            <person name="Detter J.C."/>
            <person name="Han C."/>
            <person name="Land M."/>
            <person name="Hauser L."/>
            <person name="Markowitz V."/>
            <person name="Cheng J.-F."/>
            <person name="Hugenholtz P."/>
            <person name="Woyke T."/>
            <person name="Wu D."/>
            <person name="Spring S."/>
            <person name="Schueler E."/>
            <person name="Brambilla E."/>
            <person name="Klenk H.-P."/>
            <person name="Eisen J.A."/>
        </authorList>
    </citation>
    <scope>NUCLEOTIDE SEQUENCE [LARGE SCALE GENOMIC DNA]</scope>
    <source>
        <strain evidence="4">ATCC 700848 / DSM 11109 / ASRB2</strain>
    </source>
</reference>
<feature type="domain" description="DUF362" evidence="2">
    <location>
        <begin position="73"/>
        <end position="275"/>
    </location>
</feature>
<evidence type="ECO:0000313" key="4">
    <source>
        <dbReference type="Proteomes" id="UP000000483"/>
    </source>
</evidence>
<dbReference type="eggNOG" id="COG2006">
    <property type="taxonomic scope" value="Bacteria"/>
</dbReference>
<keyword evidence="1" id="KW-0411">Iron-sulfur</keyword>
<name>F2ND45_DESAR</name>
<dbReference type="HOGENOM" id="CLU_058393_0_0_7"/>
<protein>
    <recommendedName>
        <fullName evidence="2">DUF362 domain-containing protein</fullName>
    </recommendedName>
</protein>
<evidence type="ECO:0000256" key="1">
    <source>
        <dbReference type="ARBA" id="ARBA00023014"/>
    </source>
</evidence>
<dbReference type="InterPro" id="IPR006311">
    <property type="entry name" value="TAT_signal"/>
</dbReference>
<keyword evidence="1" id="KW-0479">Metal-binding</keyword>
<reference evidence="3 4" key="1">
    <citation type="journal article" date="2011" name="Stand. Genomic Sci.">
        <title>Complete genome sequence of the acetate-degrading sulfate reducer Desulfobacca acetoxidans type strain (ASRB2).</title>
        <authorList>
            <person name="Goker M."/>
            <person name="Teshima H."/>
            <person name="Lapidus A."/>
            <person name="Nolan M."/>
            <person name="Lucas S."/>
            <person name="Hammon N."/>
            <person name="Deshpande S."/>
            <person name="Cheng J.F."/>
            <person name="Tapia R."/>
            <person name="Han C."/>
            <person name="Goodwin L."/>
            <person name="Pitluck S."/>
            <person name="Huntemann M."/>
            <person name="Liolios K."/>
            <person name="Ivanova N."/>
            <person name="Pagani I."/>
            <person name="Mavromatis K."/>
            <person name="Ovchinikova G."/>
            <person name="Pati A."/>
            <person name="Chen A."/>
            <person name="Palaniappan K."/>
            <person name="Land M."/>
            <person name="Hauser L."/>
            <person name="Brambilla E.M."/>
            <person name="Rohde M."/>
            <person name="Spring S."/>
            <person name="Detter J.C."/>
            <person name="Woyke T."/>
            <person name="Bristow J."/>
            <person name="Eisen J.A."/>
            <person name="Markowitz V."/>
            <person name="Hugenholtz P."/>
            <person name="Kyrpides N.C."/>
            <person name="Klenk H.P."/>
        </authorList>
    </citation>
    <scope>NUCLEOTIDE SEQUENCE [LARGE SCALE GENOMIC DNA]</scope>
    <source>
        <strain evidence="4">ATCC 700848 / DSM 11109 / ASRB2</strain>
    </source>
</reference>
<dbReference type="AlphaFoldDB" id="F2ND45"/>
<dbReference type="RefSeq" id="WP_013706878.1">
    <property type="nucleotide sequence ID" value="NC_015388.1"/>
</dbReference>
<gene>
    <name evidence="3" type="ordered locus">Desac_1935</name>
</gene>
<proteinExistence type="predicted"/>
<dbReference type="EMBL" id="CP002629">
    <property type="protein sequence ID" value="AEB09769.1"/>
    <property type="molecule type" value="Genomic_DNA"/>
</dbReference>
<dbReference type="KEGG" id="dao:Desac_1935"/>
<dbReference type="GO" id="GO:0051536">
    <property type="term" value="F:iron-sulfur cluster binding"/>
    <property type="evidence" value="ECO:0007669"/>
    <property type="project" value="UniProtKB-KW"/>
</dbReference>
<sequence>MTISRRTFLQGLIGATGLTAVGYYLGKRFFRPVREESVFIAQAHSYKADLAAVLLTGLKELGIQRQEIRGRRILLKPNLVETSLGAPHINTHPLVIRGAVEAFMKLGAAKVIVAEGPGHNHDTLMVLEESGFVEVLQEDRIPFVDLNYDRGFPLVNAGGFSCLKTLTFPATLSQVDWIVSVAKLKTHHWAGVTLSLKNLFGVMPGIYYGWPKNVLHRAGISECILDIAATLKPHLAIVDGIVGMEGDGPIMGTPKEVRALVMGRNLTAVDATCTRLMGIDPYRVEYLAKADGFLGPVATSRIRQRGEAVSRMRQDFQLVERIPAHRTLRM</sequence>
<keyword evidence="4" id="KW-1185">Reference proteome</keyword>
<dbReference type="Pfam" id="PF04015">
    <property type="entry name" value="DUF362"/>
    <property type="match status" value="1"/>
</dbReference>